<protein>
    <submittedName>
        <fullName evidence="9">Major facilitator superfamily protein MFS-1</fullName>
    </submittedName>
</protein>
<gene>
    <name evidence="9" type="ORF">BaOVIS_023840</name>
</gene>
<feature type="transmembrane region" description="Helical" evidence="8">
    <location>
        <begin position="120"/>
        <end position="144"/>
    </location>
</feature>
<keyword evidence="6 8" id="KW-1133">Transmembrane helix</keyword>
<comment type="caution">
    <text evidence="9">The sequence shown here is derived from an EMBL/GenBank/DDBJ whole genome shotgun (WGS) entry which is preliminary data.</text>
</comment>
<keyword evidence="10" id="KW-1185">Reference proteome</keyword>
<reference evidence="9" key="1">
    <citation type="submission" date="2019-12" db="EMBL/GenBank/DDBJ databases">
        <title>Genome sequence of Babesia ovis.</title>
        <authorList>
            <person name="Yamagishi J."/>
            <person name="Sevinc F."/>
            <person name="Xuan X."/>
        </authorList>
    </citation>
    <scope>NUCLEOTIDE SEQUENCE</scope>
    <source>
        <strain evidence="9">Selcuk</strain>
    </source>
</reference>
<dbReference type="AlphaFoldDB" id="A0A9W5TCI0"/>
<dbReference type="InterPro" id="IPR011701">
    <property type="entry name" value="MFS"/>
</dbReference>
<evidence type="ECO:0000256" key="3">
    <source>
        <dbReference type="ARBA" id="ARBA00022448"/>
    </source>
</evidence>
<evidence type="ECO:0000256" key="7">
    <source>
        <dbReference type="ARBA" id="ARBA00023136"/>
    </source>
</evidence>
<dbReference type="GO" id="GO:0016020">
    <property type="term" value="C:membrane"/>
    <property type="evidence" value="ECO:0007669"/>
    <property type="project" value="UniProtKB-SubCell"/>
</dbReference>
<keyword evidence="3" id="KW-0813">Transport</keyword>
<dbReference type="EMBL" id="BLIY01000017">
    <property type="protein sequence ID" value="GFE54980.1"/>
    <property type="molecule type" value="Genomic_DNA"/>
</dbReference>
<dbReference type="PANTHER" id="PTHR20772">
    <property type="entry name" value="PROTEIN FMP42"/>
    <property type="match status" value="1"/>
</dbReference>
<sequence length="466" mass="53012">MEIGWLTRLALYCVISTLIGPFYDNWTTLEKWLYREGAYIDSCKDVPDVYPFPETWYCAEQQSKVSGLLPISRIAECSMSVFIGIFMDFFGPRITAVFGTILRIIGWTLMSFAVHAPGGLVISFLLMGLTTNFIVFPCLTIGMYTRKYRHIAVLLIGMCSCFASMMMKVKLIVLQTGVLTAKQVNYLYTIVFMLPCLGASILFMPDRLKEVDDEPEPMESVTTKKELDKAESSIDAPKMDNGDMVDIKSDTTSPITEVDPGSKWTLRGYIEVLSTKEVFVCLWYFAFNFSSITYVQQTYGLVHRDDAFLLELNEYMIPLGIIPCLIFAVLYMYIEPIYILIFMNTMGILMHLFVMASGRVIGILLSFSLVMTYSILNTQVYNYLERLFHETYLGSIVGALNGMCGIWMLIQMFVLQHKTSPSEINVVTGIMALLRGLFLLPFFYFIYDARKRRKTAEKIDSVVDSA</sequence>
<comment type="subcellular location">
    <subcellularLocation>
        <location evidence="1">Membrane</location>
        <topology evidence="1">Multi-pass membrane protein</topology>
    </subcellularLocation>
</comment>
<dbReference type="InterPro" id="IPR052599">
    <property type="entry name" value="SLC43A_AATransporter"/>
</dbReference>
<feature type="transmembrane region" description="Helical" evidence="8">
    <location>
        <begin position="151"/>
        <end position="174"/>
    </location>
</feature>
<organism evidence="9 10">
    <name type="scientific">Babesia ovis</name>
    <dbReference type="NCBI Taxonomy" id="5869"/>
    <lineage>
        <taxon>Eukaryota</taxon>
        <taxon>Sar</taxon>
        <taxon>Alveolata</taxon>
        <taxon>Apicomplexa</taxon>
        <taxon>Aconoidasida</taxon>
        <taxon>Piroplasmida</taxon>
        <taxon>Babesiidae</taxon>
        <taxon>Babesia</taxon>
    </lineage>
</organism>
<evidence type="ECO:0000256" key="1">
    <source>
        <dbReference type="ARBA" id="ARBA00004141"/>
    </source>
</evidence>
<dbReference type="PANTHER" id="PTHR20772:SF2">
    <property type="entry name" value="PROTEIN FMP42"/>
    <property type="match status" value="1"/>
</dbReference>
<keyword evidence="7 8" id="KW-0472">Membrane</keyword>
<name>A0A9W5TCI0_BABOV</name>
<dbReference type="OrthoDB" id="330047at2759"/>
<feature type="transmembrane region" description="Helical" evidence="8">
    <location>
        <begin position="426"/>
        <end position="447"/>
    </location>
</feature>
<dbReference type="Gene3D" id="1.20.1250.20">
    <property type="entry name" value="MFS general substrate transporter like domains"/>
    <property type="match status" value="1"/>
</dbReference>
<evidence type="ECO:0000256" key="5">
    <source>
        <dbReference type="ARBA" id="ARBA00022970"/>
    </source>
</evidence>
<comment type="similarity">
    <text evidence="2">Belongs to the SLC43A transporter (TC 2.A.1.44) family.</text>
</comment>
<evidence type="ECO:0000256" key="4">
    <source>
        <dbReference type="ARBA" id="ARBA00022692"/>
    </source>
</evidence>
<feature type="transmembrane region" description="Helical" evidence="8">
    <location>
        <begin position="315"/>
        <end position="332"/>
    </location>
</feature>
<keyword evidence="5" id="KW-0029">Amino-acid transport</keyword>
<feature type="transmembrane region" description="Helical" evidence="8">
    <location>
        <begin position="360"/>
        <end position="380"/>
    </location>
</feature>
<dbReference type="SUPFAM" id="SSF103473">
    <property type="entry name" value="MFS general substrate transporter"/>
    <property type="match status" value="1"/>
</dbReference>
<feature type="transmembrane region" description="Helical" evidence="8">
    <location>
        <begin position="186"/>
        <end position="204"/>
    </location>
</feature>
<evidence type="ECO:0000313" key="10">
    <source>
        <dbReference type="Proteomes" id="UP001057455"/>
    </source>
</evidence>
<feature type="transmembrane region" description="Helical" evidence="8">
    <location>
        <begin position="277"/>
        <end position="295"/>
    </location>
</feature>
<dbReference type="GO" id="GO:0006865">
    <property type="term" value="P:amino acid transport"/>
    <property type="evidence" value="ECO:0007669"/>
    <property type="project" value="UniProtKB-KW"/>
</dbReference>
<keyword evidence="4 8" id="KW-0812">Transmembrane</keyword>
<proteinExistence type="inferred from homology"/>
<evidence type="ECO:0000313" key="9">
    <source>
        <dbReference type="EMBL" id="GFE54980.1"/>
    </source>
</evidence>
<dbReference type="Pfam" id="PF07690">
    <property type="entry name" value="MFS_1"/>
    <property type="match status" value="1"/>
</dbReference>
<feature type="transmembrane region" description="Helical" evidence="8">
    <location>
        <begin position="392"/>
        <end position="414"/>
    </location>
</feature>
<evidence type="ECO:0000256" key="2">
    <source>
        <dbReference type="ARBA" id="ARBA00006595"/>
    </source>
</evidence>
<dbReference type="Proteomes" id="UP001057455">
    <property type="component" value="Unassembled WGS sequence"/>
</dbReference>
<feature type="transmembrane region" description="Helical" evidence="8">
    <location>
        <begin position="337"/>
        <end position="354"/>
    </location>
</feature>
<accession>A0A9W5TCI0</accession>
<dbReference type="GO" id="GO:0022857">
    <property type="term" value="F:transmembrane transporter activity"/>
    <property type="evidence" value="ECO:0007669"/>
    <property type="project" value="InterPro"/>
</dbReference>
<evidence type="ECO:0000256" key="6">
    <source>
        <dbReference type="ARBA" id="ARBA00022989"/>
    </source>
</evidence>
<evidence type="ECO:0000256" key="8">
    <source>
        <dbReference type="SAM" id="Phobius"/>
    </source>
</evidence>
<dbReference type="InterPro" id="IPR036259">
    <property type="entry name" value="MFS_trans_sf"/>
</dbReference>